<dbReference type="Proteomes" id="UP000053860">
    <property type="component" value="Unassembled WGS sequence"/>
</dbReference>
<dbReference type="Gene3D" id="3.30.565.40">
    <property type="entry name" value="Fervidobacterium nodosum Rt17-B1 like"/>
    <property type="match status" value="1"/>
</dbReference>
<evidence type="ECO:0000313" key="2">
    <source>
        <dbReference type="EMBL" id="KUK78560.1"/>
    </source>
</evidence>
<evidence type="ECO:0000313" key="3">
    <source>
        <dbReference type="Proteomes" id="UP000053860"/>
    </source>
</evidence>
<sequence>MERRFLLLPLCSLLLVAAFFITSCGERGSSSSRATNSLTLDTILVESRQHLDGDTASPYCDIRLEFIYPVSSQETNLDTLQQYFVTAFFGQAYEGLDPASAVETYVKNYVENYIHDAAIYRKNATLPGEQVEEIHGHDQNGNTLSDSFYSYYESISDTIIYNRHGLISFQVRQSNNKGGAASYQLYRNHVFNLKRGAPVIESDLFKAGYDTALRNLIIASLLEQNGVKRVEELEELGFFGIHEILPNKNFLLNDEGIIYTFNKGEYSAYQLDAPEIMIPYGSIRSLLREQSVASKLADQK</sequence>
<organism evidence="2 3">
    <name type="scientific">Proteiniphilum acetatigenes</name>
    <dbReference type="NCBI Taxonomy" id="294710"/>
    <lineage>
        <taxon>Bacteria</taxon>
        <taxon>Pseudomonadati</taxon>
        <taxon>Bacteroidota</taxon>
        <taxon>Bacteroidia</taxon>
        <taxon>Bacteroidales</taxon>
        <taxon>Dysgonomonadaceae</taxon>
        <taxon>Proteiniphilum</taxon>
    </lineage>
</organism>
<dbReference type="Gene3D" id="3.90.640.20">
    <property type="entry name" value="Heat-shock cognate protein, ATPase"/>
    <property type="match status" value="1"/>
</dbReference>
<comment type="caution">
    <text evidence="2">The sequence shown here is derived from an EMBL/GenBank/DDBJ whole genome shotgun (WGS) entry which is preliminary data.</text>
</comment>
<dbReference type="AlphaFoldDB" id="A0A101HKM8"/>
<dbReference type="InterPro" id="IPR037126">
    <property type="entry name" value="PdaC/RsiV-like_sf"/>
</dbReference>
<dbReference type="PROSITE" id="PS51257">
    <property type="entry name" value="PROKAR_LIPOPROTEIN"/>
    <property type="match status" value="1"/>
</dbReference>
<proteinExistence type="predicted"/>
<dbReference type="Pfam" id="PF11738">
    <property type="entry name" value="DUF3298"/>
    <property type="match status" value="1"/>
</dbReference>
<dbReference type="InterPro" id="IPR021729">
    <property type="entry name" value="DUF3298"/>
</dbReference>
<accession>A0A101HKM8</accession>
<feature type="domain" description="DUF3298" evidence="1">
    <location>
        <begin position="202"/>
        <end position="280"/>
    </location>
</feature>
<evidence type="ECO:0000259" key="1">
    <source>
        <dbReference type="Pfam" id="PF11738"/>
    </source>
</evidence>
<reference evidence="3" key="1">
    <citation type="journal article" date="2015" name="MBio">
        <title>Genome-Resolved Metagenomic Analysis Reveals Roles for Candidate Phyla and Other Microbial Community Members in Biogeochemical Transformations in Oil Reservoirs.</title>
        <authorList>
            <person name="Hu P."/>
            <person name="Tom L."/>
            <person name="Singh A."/>
            <person name="Thomas B.C."/>
            <person name="Baker B.J."/>
            <person name="Piceno Y.M."/>
            <person name="Andersen G.L."/>
            <person name="Banfield J.F."/>
        </authorList>
    </citation>
    <scope>NUCLEOTIDE SEQUENCE [LARGE SCALE GENOMIC DNA]</scope>
</reference>
<name>A0A101HKM8_9BACT</name>
<protein>
    <recommendedName>
        <fullName evidence="1">DUF3298 domain-containing protein</fullName>
    </recommendedName>
</protein>
<gene>
    <name evidence="2" type="ORF">XD92_0225</name>
</gene>
<dbReference type="EMBL" id="LGGN01000021">
    <property type="protein sequence ID" value="KUK78560.1"/>
    <property type="molecule type" value="Genomic_DNA"/>
</dbReference>